<dbReference type="GO" id="GO:0009279">
    <property type="term" value="C:cell outer membrane"/>
    <property type="evidence" value="ECO:0007669"/>
    <property type="project" value="TreeGrafter"/>
</dbReference>
<sequence length="826" mass="89349">MRRSNRKTRLFLHIAFLLLIALPCAVWGRTLDDEVVLTENINPVPEGEAIISLYINDKYYGDVETRIELEDPFLQTKLLEEALGPHLSTAQKQRIFDIILAPLEWVGMADLAVANIDAKWNIEKLSYYITSPGEYAALKEVDFTPSVQTVSGSVWLKPSAIAAVINLSGSSTATISNTGTTLPFTVNADGLLKLWSLAIEGNASFSYSDNASSWSFGSLQGIYDFPAIEGRAKAGMISNEGIGYMSRSEIYGFSIRNVEDFSRYDRNYSPSVAFSLEKPSTVRYIINGNLSRSVKMDRGNYRVYDLPFAFGMNQIELEVEDGDPENGIIIYRPLKKYITTETGLLVGGKIDYGFSAGISRTELTEPIASAYLRYGLFSYLTTVTGLQADRRSVMADIGLVSGTDLGGLTIDTGTVFAWDGRSVPLSFAVDANYSFALPARKEVPNFGLSFGYKSRGFSPPQPVSIVTTPDASIRASARVSGPLWKRTSFGFSGSWDRVFRSPVEDTGSVSFNIGVSTLRNFSLNVSTILSLSSQKPPDFGLGISLSASDPAKPGRSIRYNQSDDGRNSIGYSDQLPVLGGLTYTLQGNNLIGGVSEISSISIGSGIDGRIFSLNGSGRMNWGGTLSSPNGVINLNMATALSFADGSFAISKPLRDSFIIFDPDKSTGSMPVAFAINSGTRQISTGNPVAQGLSSYSKVIASVDFPEADADVTATVPHVALATGYRTGFVYRTGLEKRMYVTGRLIDAQGLPVSLVAGDVEKTDESYFDFTFTDEEGYFQAYGLTSGQYKIHWPDNIGVSLITLGPDEDGLVELGDITASPESEAEL</sequence>
<dbReference type="PANTHER" id="PTHR30451">
    <property type="entry name" value="OUTER MEMBRANE USHER PROTEIN"/>
    <property type="match status" value="1"/>
</dbReference>
<dbReference type="GO" id="GO:0009297">
    <property type="term" value="P:pilus assembly"/>
    <property type="evidence" value="ECO:0007669"/>
    <property type="project" value="InterPro"/>
</dbReference>
<name>A0A644SY28_9ZZZZ</name>
<organism evidence="1">
    <name type="scientific">bioreactor metagenome</name>
    <dbReference type="NCBI Taxonomy" id="1076179"/>
    <lineage>
        <taxon>unclassified sequences</taxon>
        <taxon>metagenomes</taxon>
        <taxon>ecological metagenomes</taxon>
    </lineage>
</organism>
<proteinExistence type="predicted"/>
<reference evidence="1" key="1">
    <citation type="submission" date="2019-08" db="EMBL/GenBank/DDBJ databases">
        <authorList>
            <person name="Kucharzyk K."/>
            <person name="Murdoch R.W."/>
            <person name="Higgins S."/>
            <person name="Loffler F."/>
        </authorList>
    </citation>
    <scope>NUCLEOTIDE SEQUENCE</scope>
</reference>
<dbReference type="InterPro" id="IPR000015">
    <property type="entry name" value="Fimb_usher"/>
</dbReference>
<dbReference type="AlphaFoldDB" id="A0A644SY28"/>
<protein>
    <submittedName>
        <fullName evidence="1">Uncharacterized protein</fullName>
    </submittedName>
</protein>
<dbReference type="PANTHER" id="PTHR30451:SF5">
    <property type="entry name" value="SLR0019 PROTEIN"/>
    <property type="match status" value="1"/>
</dbReference>
<accession>A0A644SY28</accession>
<comment type="caution">
    <text evidence="1">The sequence shown here is derived from an EMBL/GenBank/DDBJ whole genome shotgun (WGS) entry which is preliminary data.</text>
</comment>
<gene>
    <name evidence="1" type="ORF">SDC9_05117</name>
</gene>
<dbReference type="GO" id="GO:0015473">
    <property type="term" value="F:fimbrial usher porin activity"/>
    <property type="evidence" value="ECO:0007669"/>
    <property type="project" value="InterPro"/>
</dbReference>
<evidence type="ECO:0000313" key="1">
    <source>
        <dbReference type="EMBL" id="MPL59564.1"/>
    </source>
</evidence>
<dbReference type="EMBL" id="VSSQ01000010">
    <property type="protein sequence ID" value="MPL59564.1"/>
    <property type="molecule type" value="Genomic_DNA"/>
</dbReference>